<reference evidence="3" key="1">
    <citation type="journal article" date="2019" name="Int. J. Syst. Evol. Microbiol.">
        <title>The Global Catalogue of Microorganisms (GCM) 10K type strain sequencing project: providing services to taxonomists for standard genome sequencing and annotation.</title>
        <authorList>
            <consortium name="The Broad Institute Genomics Platform"/>
            <consortium name="The Broad Institute Genome Sequencing Center for Infectious Disease"/>
            <person name="Wu L."/>
            <person name="Ma J."/>
        </authorList>
    </citation>
    <scope>NUCLEOTIDE SEQUENCE [LARGE SCALE GENOMIC DNA]</scope>
    <source>
        <strain evidence="3">JCM 32148</strain>
    </source>
</reference>
<feature type="transmembrane region" description="Helical" evidence="1">
    <location>
        <begin position="12"/>
        <end position="30"/>
    </location>
</feature>
<feature type="non-terminal residue" evidence="2">
    <location>
        <position position="98"/>
    </location>
</feature>
<keyword evidence="1" id="KW-1133">Transmembrane helix</keyword>
<keyword evidence="3" id="KW-1185">Reference proteome</keyword>
<dbReference type="Proteomes" id="UP001597053">
    <property type="component" value="Unassembled WGS sequence"/>
</dbReference>
<comment type="caution">
    <text evidence="2">The sequence shown here is derived from an EMBL/GenBank/DDBJ whole genome shotgun (WGS) entry which is preliminary data.</text>
</comment>
<keyword evidence="1" id="KW-0472">Membrane</keyword>
<keyword evidence="1" id="KW-0812">Transmembrane</keyword>
<evidence type="ECO:0000313" key="2">
    <source>
        <dbReference type="EMBL" id="MFD0785788.1"/>
    </source>
</evidence>
<organism evidence="2 3">
    <name type="scientific">Micromonospora azadirachtae</name>
    <dbReference type="NCBI Taxonomy" id="1970735"/>
    <lineage>
        <taxon>Bacteria</taxon>
        <taxon>Bacillati</taxon>
        <taxon>Actinomycetota</taxon>
        <taxon>Actinomycetes</taxon>
        <taxon>Micromonosporales</taxon>
        <taxon>Micromonosporaceae</taxon>
        <taxon>Micromonospora</taxon>
    </lineage>
</organism>
<evidence type="ECO:0000256" key="1">
    <source>
        <dbReference type="SAM" id="Phobius"/>
    </source>
</evidence>
<evidence type="ECO:0000313" key="3">
    <source>
        <dbReference type="Proteomes" id="UP001597053"/>
    </source>
</evidence>
<name>A0ABW3A511_9ACTN</name>
<gene>
    <name evidence="2" type="ORF">ACFQZ8_17940</name>
</gene>
<dbReference type="EMBL" id="JBHTHM010000992">
    <property type="protein sequence ID" value="MFD0785788.1"/>
    <property type="molecule type" value="Genomic_DNA"/>
</dbReference>
<sequence length="98" mass="10909">MRTRDWPIRSKLTALVVVPVTALLALWIFATTLTFGPALDLLAARTFLYDLGRPGEVVVAELQRERRLTVVQLAGTEPLGALTEQRVSRQPRPGRACR</sequence>
<proteinExistence type="predicted"/>
<accession>A0ABW3A511</accession>
<protein>
    <submittedName>
        <fullName evidence="2">Uncharacterized protein</fullName>
    </submittedName>
</protein>